<protein>
    <submittedName>
        <fullName evidence="2">Uncharacterized protein</fullName>
    </submittedName>
</protein>
<keyword evidence="1" id="KW-1133">Transmembrane helix</keyword>
<gene>
    <name evidence="2" type="ORF">SAMN05216266_101679</name>
</gene>
<accession>A0A1I0W3T4</accession>
<proteinExistence type="predicted"/>
<dbReference type="STRING" id="490629.SAMN05216266_101679"/>
<sequence length="149" mass="15121">MADGGLPNTALVLLLTVLIGWVSTALAEQTRGPVGILVVLGCAQLLTHLALSELLVGHGAHVAPTYDGLAMTTAHVVATVLTALILARAEVALLAVAASVRLLLPILWRPAPIPAAAPLPTITLPQGSTLVVSVLVPKVLGLRGPPLPS</sequence>
<evidence type="ECO:0000313" key="3">
    <source>
        <dbReference type="Proteomes" id="UP000243799"/>
    </source>
</evidence>
<dbReference type="AlphaFoldDB" id="A0A1I0W3T4"/>
<keyword evidence="1" id="KW-0812">Transmembrane</keyword>
<feature type="transmembrane region" description="Helical" evidence="1">
    <location>
        <begin position="37"/>
        <end position="56"/>
    </location>
</feature>
<reference evidence="3" key="1">
    <citation type="submission" date="2016-10" db="EMBL/GenBank/DDBJ databases">
        <authorList>
            <person name="Varghese N."/>
            <person name="Submissions S."/>
        </authorList>
    </citation>
    <scope>NUCLEOTIDE SEQUENCE [LARGE SCALE GENOMIC DNA]</scope>
    <source>
        <strain evidence="3">CGMCC 4.3568</strain>
    </source>
</reference>
<evidence type="ECO:0000256" key="1">
    <source>
        <dbReference type="SAM" id="Phobius"/>
    </source>
</evidence>
<evidence type="ECO:0000313" key="2">
    <source>
        <dbReference type="EMBL" id="SFA82723.1"/>
    </source>
</evidence>
<keyword evidence="3" id="KW-1185">Reference proteome</keyword>
<organism evidence="2 3">
    <name type="scientific">Amycolatopsis marina</name>
    <dbReference type="NCBI Taxonomy" id="490629"/>
    <lineage>
        <taxon>Bacteria</taxon>
        <taxon>Bacillati</taxon>
        <taxon>Actinomycetota</taxon>
        <taxon>Actinomycetes</taxon>
        <taxon>Pseudonocardiales</taxon>
        <taxon>Pseudonocardiaceae</taxon>
        <taxon>Amycolatopsis</taxon>
    </lineage>
</organism>
<keyword evidence="1" id="KW-0472">Membrane</keyword>
<dbReference type="EMBL" id="FOKG01000001">
    <property type="protein sequence ID" value="SFA82723.1"/>
    <property type="molecule type" value="Genomic_DNA"/>
</dbReference>
<name>A0A1I0W3T4_9PSEU</name>
<dbReference type="Proteomes" id="UP000243799">
    <property type="component" value="Unassembled WGS sequence"/>
</dbReference>